<dbReference type="EMBL" id="KV441392">
    <property type="protein sequence ID" value="OAF60323.1"/>
    <property type="molecule type" value="Genomic_DNA"/>
</dbReference>
<evidence type="ECO:0000256" key="2">
    <source>
        <dbReference type="ARBA" id="ARBA00022448"/>
    </source>
</evidence>
<dbReference type="Proteomes" id="UP000077154">
    <property type="component" value="Unassembled WGS sequence"/>
</dbReference>
<comment type="subcellular location">
    <subcellularLocation>
        <location evidence="1">Membrane</location>
        <topology evidence="1">Multi-pass membrane protein</topology>
    </subcellularLocation>
</comment>
<evidence type="ECO:0000256" key="1">
    <source>
        <dbReference type="ARBA" id="ARBA00004141"/>
    </source>
</evidence>
<accession>A0A177AGL8</accession>
<name>A0A177AGL8_9PEZI</name>
<feature type="transmembrane region" description="Helical" evidence="6">
    <location>
        <begin position="22"/>
        <end position="49"/>
    </location>
</feature>
<evidence type="ECO:0000256" key="5">
    <source>
        <dbReference type="ARBA" id="ARBA00023136"/>
    </source>
</evidence>
<evidence type="ECO:0000256" key="3">
    <source>
        <dbReference type="ARBA" id="ARBA00022692"/>
    </source>
</evidence>
<dbReference type="Gene3D" id="1.20.1740.10">
    <property type="entry name" value="Amino acid/polyamine transporter I"/>
    <property type="match status" value="1"/>
</dbReference>
<protein>
    <submittedName>
        <fullName evidence="7">Uncharacterized protein</fullName>
    </submittedName>
</protein>
<dbReference type="OrthoDB" id="3433090at2759"/>
<evidence type="ECO:0000313" key="7">
    <source>
        <dbReference type="EMBL" id="OAF60323.1"/>
    </source>
</evidence>
<keyword evidence="5 6" id="KW-0472">Membrane</keyword>
<keyword evidence="2" id="KW-0813">Transport</keyword>
<dbReference type="PANTHER" id="PTHR45649">
    <property type="entry name" value="AMINO-ACID PERMEASE BAT1"/>
    <property type="match status" value="1"/>
</dbReference>
<sequence>MSFLFSIQDFDRTLNSAYGSPVLQIFVGVFGPDGAVVMFSLIIICVWHCDLFSMTSNSRMMFAFSRDGGIPRFFAHPHRLARCLPCVSPFPPLAGEGRGICRRNINGYHWFRHFLRHPDPHRTHLPNALQQQKGPFNLGRFSRPVALVASC</sequence>
<dbReference type="RefSeq" id="XP_024325604.1">
    <property type="nucleotide sequence ID" value="XM_024466833.1"/>
</dbReference>
<dbReference type="GeneID" id="36286262"/>
<evidence type="ECO:0000256" key="6">
    <source>
        <dbReference type="SAM" id="Phobius"/>
    </source>
</evidence>
<dbReference type="AlphaFoldDB" id="A0A177AGL8"/>
<dbReference type="VEuPathDB" id="FungiDB:GMDG_03949"/>
<dbReference type="eggNOG" id="KOG1289">
    <property type="taxonomic scope" value="Eukaryota"/>
</dbReference>
<proteinExistence type="predicted"/>
<reference evidence="7" key="1">
    <citation type="submission" date="2016-03" db="EMBL/GenBank/DDBJ databases">
        <title>Updated assembly of Pseudogymnoascus destructans, the fungus causing white-nose syndrome of bats.</title>
        <authorList>
            <person name="Palmer J.M."/>
            <person name="Drees K.P."/>
            <person name="Foster J.T."/>
            <person name="Lindner D.L."/>
        </authorList>
    </citation>
    <scope>NUCLEOTIDE SEQUENCE [LARGE SCALE GENOMIC DNA]</scope>
    <source>
        <strain evidence="7">20631-21</strain>
    </source>
</reference>
<gene>
    <name evidence="7" type="ORF">VC83_03185</name>
</gene>
<dbReference type="GO" id="GO:0016020">
    <property type="term" value="C:membrane"/>
    <property type="evidence" value="ECO:0007669"/>
    <property type="project" value="UniProtKB-SubCell"/>
</dbReference>
<dbReference type="GO" id="GO:0022857">
    <property type="term" value="F:transmembrane transporter activity"/>
    <property type="evidence" value="ECO:0007669"/>
    <property type="project" value="InterPro"/>
</dbReference>
<organism evidence="7">
    <name type="scientific">Pseudogymnoascus destructans</name>
    <dbReference type="NCBI Taxonomy" id="655981"/>
    <lineage>
        <taxon>Eukaryota</taxon>
        <taxon>Fungi</taxon>
        <taxon>Dikarya</taxon>
        <taxon>Ascomycota</taxon>
        <taxon>Pezizomycotina</taxon>
        <taxon>Leotiomycetes</taxon>
        <taxon>Thelebolales</taxon>
        <taxon>Thelebolaceae</taxon>
        <taxon>Pseudogymnoascus</taxon>
    </lineage>
</organism>
<dbReference type="InterPro" id="IPR002293">
    <property type="entry name" value="AA/rel_permease1"/>
</dbReference>
<dbReference type="Pfam" id="PF13520">
    <property type="entry name" value="AA_permease_2"/>
    <property type="match status" value="1"/>
</dbReference>
<keyword evidence="3 6" id="KW-0812">Transmembrane</keyword>
<keyword evidence="4 6" id="KW-1133">Transmembrane helix</keyword>
<dbReference type="PANTHER" id="PTHR45649:SF26">
    <property type="entry name" value="OS04G0435100 PROTEIN"/>
    <property type="match status" value="1"/>
</dbReference>
<evidence type="ECO:0000256" key="4">
    <source>
        <dbReference type="ARBA" id="ARBA00022989"/>
    </source>
</evidence>